<dbReference type="EMBL" id="JAROKS010000015">
    <property type="protein sequence ID" value="KAK1795854.1"/>
    <property type="molecule type" value="Genomic_DNA"/>
</dbReference>
<evidence type="ECO:0000256" key="1">
    <source>
        <dbReference type="SAM" id="Phobius"/>
    </source>
</evidence>
<gene>
    <name evidence="2" type="ORF">P4O66_008967</name>
</gene>
<protein>
    <submittedName>
        <fullName evidence="2">Uncharacterized protein</fullName>
    </submittedName>
</protein>
<evidence type="ECO:0000313" key="2">
    <source>
        <dbReference type="EMBL" id="KAK1795854.1"/>
    </source>
</evidence>
<proteinExistence type="predicted"/>
<dbReference type="AlphaFoldDB" id="A0AAD8ZAS4"/>
<comment type="caution">
    <text evidence="2">The sequence shown here is derived from an EMBL/GenBank/DDBJ whole genome shotgun (WGS) entry which is preliminary data.</text>
</comment>
<keyword evidence="1" id="KW-0812">Transmembrane</keyword>
<reference evidence="2" key="1">
    <citation type="submission" date="2023-03" db="EMBL/GenBank/DDBJ databases">
        <title>Electrophorus voltai genome.</title>
        <authorList>
            <person name="Bian C."/>
        </authorList>
    </citation>
    <scope>NUCLEOTIDE SEQUENCE</scope>
    <source>
        <strain evidence="2">CB-2022</strain>
        <tissue evidence="2">Muscle</tissue>
    </source>
</reference>
<keyword evidence="1" id="KW-0472">Membrane</keyword>
<dbReference type="Proteomes" id="UP001239994">
    <property type="component" value="Unassembled WGS sequence"/>
</dbReference>
<feature type="non-terminal residue" evidence="2">
    <location>
        <position position="145"/>
    </location>
</feature>
<sequence length="145" mass="16503">MDPRDAEARGRGNVAIGRERRRRRELAALLALHTVLTGACVVLCFYTRLQDQDASQDKGIYLNMKQDPNYNYSRLNFTVSWNQSVELKNENEVMVKHPGPYVFYIYAVVKGLSGGTGNLTLNQRGTKTSIRLVPTLQKCVRQERL</sequence>
<organism evidence="2 3">
    <name type="scientific">Electrophorus voltai</name>
    <dbReference type="NCBI Taxonomy" id="2609070"/>
    <lineage>
        <taxon>Eukaryota</taxon>
        <taxon>Metazoa</taxon>
        <taxon>Chordata</taxon>
        <taxon>Craniata</taxon>
        <taxon>Vertebrata</taxon>
        <taxon>Euteleostomi</taxon>
        <taxon>Actinopterygii</taxon>
        <taxon>Neopterygii</taxon>
        <taxon>Teleostei</taxon>
        <taxon>Ostariophysi</taxon>
        <taxon>Gymnotiformes</taxon>
        <taxon>Gymnotoidei</taxon>
        <taxon>Gymnotidae</taxon>
        <taxon>Electrophorus</taxon>
    </lineage>
</organism>
<name>A0AAD8ZAS4_9TELE</name>
<feature type="transmembrane region" description="Helical" evidence="1">
    <location>
        <begin position="101"/>
        <end position="121"/>
    </location>
</feature>
<keyword evidence="1" id="KW-1133">Transmembrane helix</keyword>
<keyword evidence="3" id="KW-1185">Reference proteome</keyword>
<evidence type="ECO:0000313" key="3">
    <source>
        <dbReference type="Proteomes" id="UP001239994"/>
    </source>
</evidence>
<feature type="transmembrane region" description="Helical" evidence="1">
    <location>
        <begin position="26"/>
        <end position="49"/>
    </location>
</feature>
<accession>A0AAD8ZAS4</accession>